<evidence type="ECO:0000313" key="2">
    <source>
        <dbReference type="Proteomes" id="UP000054596"/>
    </source>
</evidence>
<organism evidence="1 2">
    <name type="scientific">Caballeronia glebae</name>
    <dbReference type="NCBI Taxonomy" id="1777143"/>
    <lineage>
        <taxon>Bacteria</taxon>
        <taxon>Pseudomonadati</taxon>
        <taxon>Pseudomonadota</taxon>
        <taxon>Betaproteobacteria</taxon>
        <taxon>Burkholderiales</taxon>
        <taxon>Burkholderiaceae</taxon>
        <taxon>Caballeronia</taxon>
    </lineage>
</organism>
<evidence type="ECO:0000313" key="1">
    <source>
        <dbReference type="EMBL" id="SAK79344.1"/>
    </source>
</evidence>
<dbReference type="EMBL" id="FCOJ02000045">
    <property type="protein sequence ID" value="SAK79344.1"/>
    <property type="molecule type" value="Genomic_DNA"/>
</dbReference>
<dbReference type="Proteomes" id="UP000054596">
    <property type="component" value="Unassembled WGS sequence"/>
</dbReference>
<name>A0A158CAK5_9BURK</name>
<accession>A0A158CAK5</accession>
<comment type="caution">
    <text evidence="1">The sequence shown here is derived from an EMBL/GenBank/DDBJ whole genome shotgun (WGS) entry which is preliminary data.</text>
</comment>
<reference evidence="1" key="1">
    <citation type="submission" date="2016-01" db="EMBL/GenBank/DDBJ databases">
        <authorList>
            <person name="Peeters C."/>
        </authorList>
    </citation>
    <scope>NUCLEOTIDE SEQUENCE [LARGE SCALE GENOMIC DNA]</scope>
    <source>
        <strain evidence="1">LMG 29325</strain>
    </source>
</reference>
<dbReference type="AlphaFoldDB" id="A0A158CAK5"/>
<sequence length="66" mass="7542">MCRSTLYMATLTAVRHNPVLRAYYQRLNVVGNRKKVALVAAMRKLLTIINALAKHSVNWNPRLHIA</sequence>
<keyword evidence="2" id="KW-1185">Reference proteome</keyword>
<proteinExistence type="predicted"/>
<protein>
    <submittedName>
        <fullName evidence="1">Transposase</fullName>
    </submittedName>
</protein>
<gene>
    <name evidence="1" type="ORF">AWB82_05181</name>
</gene>